<feature type="region of interest" description="Disordered" evidence="1">
    <location>
        <begin position="44"/>
        <end position="93"/>
    </location>
</feature>
<proteinExistence type="predicted"/>
<organism evidence="2">
    <name type="scientific">Calcidiscus leptoporus</name>
    <dbReference type="NCBI Taxonomy" id="127549"/>
    <lineage>
        <taxon>Eukaryota</taxon>
        <taxon>Haptista</taxon>
        <taxon>Haptophyta</taxon>
        <taxon>Prymnesiophyceae</taxon>
        <taxon>Coccolithales</taxon>
        <taxon>Calcidiscaceae</taxon>
        <taxon>Calcidiscus</taxon>
    </lineage>
</organism>
<protein>
    <submittedName>
        <fullName evidence="2">Uncharacterized protein</fullName>
    </submittedName>
</protein>
<evidence type="ECO:0000313" key="2">
    <source>
        <dbReference type="EMBL" id="CAD8527446.1"/>
    </source>
</evidence>
<feature type="compositionally biased region" description="Low complexity" evidence="1">
    <location>
        <begin position="77"/>
        <end position="93"/>
    </location>
</feature>
<accession>A0A7S0NR24</accession>
<gene>
    <name evidence="2" type="ORF">CLEP1334_LOCUS2667</name>
</gene>
<name>A0A7S0NR24_9EUKA</name>
<dbReference type="AlphaFoldDB" id="A0A7S0NR24"/>
<sequence length="115" mass="11689">MRDEPMGLFMKASPFGDALGCTAAPRTCAAHAPAAFNLPLACRYPEPHSGRSRSSNLPSPGRIVSAGYGPQPGMGGPQAPQMGAPQMGGAAAARPPTDMFAALDPFGGKAPSRQP</sequence>
<evidence type="ECO:0000256" key="1">
    <source>
        <dbReference type="SAM" id="MobiDB-lite"/>
    </source>
</evidence>
<reference evidence="2" key="1">
    <citation type="submission" date="2021-01" db="EMBL/GenBank/DDBJ databases">
        <authorList>
            <person name="Corre E."/>
            <person name="Pelletier E."/>
            <person name="Niang G."/>
            <person name="Scheremetjew M."/>
            <person name="Finn R."/>
            <person name="Kale V."/>
            <person name="Holt S."/>
            <person name="Cochrane G."/>
            <person name="Meng A."/>
            <person name="Brown T."/>
            <person name="Cohen L."/>
        </authorList>
    </citation>
    <scope>NUCLEOTIDE SEQUENCE</scope>
    <source>
        <strain evidence="2">RCC1130</strain>
    </source>
</reference>
<dbReference type="EMBL" id="HBER01005331">
    <property type="protein sequence ID" value="CAD8527446.1"/>
    <property type="molecule type" value="Transcribed_RNA"/>
</dbReference>